<gene>
    <name evidence="8" type="ORF">D5R97_09375</name>
</gene>
<dbReference type="AlphaFoldDB" id="A0A424YA52"/>
<dbReference type="NCBIfam" id="TIGR00306">
    <property type="entry name" value="apgM"/>
    <property type="match status" value="1"/>
</dbReference>
<dbReference type="InterPro" id="IPR042253">
    <property type="entry name" value="Pglycerate_mutase_ApgM_sf"/>
</dbReference>
<dbReference type="InterPro" id="IPR023665">
    <property type="entry name" value="ApgAM_prokaryotes"/>
</dbReference>
<dbReference type="Gene3D" id="3.30.70.2130">
    <property type="entry name" value="Metalloenzyme domain"/>
    <property type="match status" value="1"/>
</dbReference>
<dbReference type="PANTHER" id="PTHR31209">
    <property type="entry name" value="COFACTOR-INDEPENDENT PHOSPHOGLYCERATE MUTASE"/>
    <property type="match status" value="1"/>
</dbReference>
<keyword evidence="6" id="KW-0413">Isomerase</keyword>
<comment type="pathway">
    <text evidence="3">Carbohydrate degradation.</text>
</comment>
<dbReference type="Pfam" id="PF01676">
    <property type="entry name" value="Metalloenzyme"/>
    <property type="match status" value="1"/>
</dbReference>
<comment type="similarity">
    <text evidence="4">Belongs to the BPG-independent phosphoglycerate mutase family. A-PGAM subfamily.</text>
</comment>
<proteinExistence type="inferred from homology"/>
<organism evidence="8 9">
    <name type="scientific">Candidatus Syntrophonatronum acetioxidans</name>
    <dbReference type="NCBI Taxonomy" id="1795816"/>
    <lineage>
        <taxon>Bacteria</taxon>
        <taxon>Bacillati</taxon>
        <taxon>Bacillota</taxon>
        <taxon>Clostridia</taxon>
        <taxon>Eubacteriales</taxon>
        <taxon>Syntrophomonadaceae</taxon>
        <taxon>Candidatus Syntrophonatronum</taxon>
    </lineage>
</organism>
<name>A0A424YA52_9FIRM</name>
<evidence type="ECO:0000256" key="4">
    <source>
        <dbReference type="ARBA" id="ARBA00005524"/>
    </source>
</evidence>
<dbReference type="NCBIfam" id="NF003242">
    <property type="entry name" value="PRK04200.1"/>
    <property type="match status" value="1"/>
</dbReference>
<dbReference type="EMBL" id="QZAA01000258">
    <property type="protein sequence ID" value="RQD73401.1"/>
    <property type="molecule type" value="Genomic_DNA"/>
</dbReference>
<evidence type="ECO:0000256" key="2">
    <source>
        <dbReference type="ARBA" id="ARBA00002315"/>
    </source>
</evidence>
<dbReference type="CDD" id="cd16011">
    <property type="entry name" value="iPGM_like"/>
    <property type="match status" value="1"/>
</dbReference>
<reference evidence="8 9" key="1">
    <citation type="submission" date="2018-08" db="EMBL/GenBank/DDBJ databases">
        <title>The metabolism and importance of syntrophic acetate oxidation coupled to methane or sulfide production in haloalkaline environments.</title>
        <authorList>
            <person name="Timmers P.H.A."/>
            <person name="Vavourakis C.D."/>
            <person name="Sorokin D.Y."/>
            <person name="Sinninghe Damste J.S."/>
            <person name="Muyzer G."/>
            <person name="Stams A.J.M."/>
            <person name="Plugge C.M."/>
        </authorList>
    </citation>
    <scope>NUCLEOTIDE SEQUENCE [LARGE SCALE GENOMIC DNA]</scope>
    <source>
        <strain evidence="8">MSAO_Bac1</strain>
    </source>
</reference>
<dbReference type="GO" id="GO:0006096">
    <property type="term" value="P:glycolytic process"/>
    <property type="evidence" value="ECO:0007669"/>
    <property type="project" value="UniProtKB-KW"/>
</dbReference>
<evidence type="ECO:0000256" key="5">
    <source>
        <dbReference type="ARBA" id="ARBA00023152"/>
    </source>
</evidence>
<evidence type="ECO:0000313" key="9">
    <source>
        <dbReference type="Proteomes" id="UP000285138"/>
    </source>
</evidence>
<dbReference type="Gene3D" id="3.40.720.10">
    <property type="entry name" value="Alkaline Phosphatase, subunit A"/>
    <property type="match status" value="1"/>
</dbReference>
<evidence type="ECO:0000256" key="6">
    <source>
        <dbReference type="ARBA" id="ARBA00023235"/>
    </source>
</evidence>
<dbReference type="PIRSF" id="PIRSF006392">
    <property type="entry name" value="IPGAM_arch"/>
    <property type="match status" value="1"/>
</dbReference>
<dbReference type="Proteomes" id="UP000285138">
    <property type="component" value="Unassembled WGS sequence"/>
</dbReference>
<comment type="function">
    <text evidence="2">Catalyzes the interconversion of 2-phosphoglycerate and 3-phosphoglycerate.</text>
</comment>
<dbReference type="InterPro" id="IPR017850">
    <property type="entry name" value="Alkaline_phosphatase_core_sf"/>
</dbReference>
<protein>
    <submittedName>
        <fullName evidence="8">Cofactor-independent phosphoglycerate mutase</fullName>
    </submittedName>
</protein>
<comment type="caution">
    <text evidence="8">The sequence shown here is derived from an EMBL/GenBank/DDBJ whole genome shotgun (WGS) entry which is preliminary data.</text>
</comment>
<dbReference type="GO" id="GO:0046872">
    <property type="term" value="F:metal ion binding"/>
    <property type="evidence" value="ECO:0007669"/>
    <property type="project" value="InterPro"/>
</dbReference>
<evidence type="ECO:0000256" key="1">
    <source>
        <dbReference type="ARBA" id="ARBA00000370"/>
    </source>
</evidence>
<accession>A0A424YA52</accession>
<dbReference type="InterPro" id="IPR004456">
    <property type="entry name" value="Pglycerate_mutase_ApgM"/>
</dbReference>
<dbReference type="Pfam" id="PF10143">
    <property type="entry name" value="PhosphMutase"/>
    <property type="match status" value="1"/>
</dbReference>
<evidence type="ECO:0000256" key="3">
    <source>
        <dbReference type="ARBA" id="ARBA00004921"/>
    </source>
</evidence>
<evidence type="ECO:0000259" key="7">
    <source>
        <dbReference type="Pfam" id="PF01676"/>
    </source>
</evidence>
<dbReference type="SUPFAM" id="SSF53649">
    <property type="entry name" value="Alkaline phosphatase-like"/>
    <property type="match status" value="1"/>
</dbReference>
<dbReference type="GO" id="GO:0004619">
    <property type="term" value="F:phosphoglycerate mutase activity"/>
    <property type="evidence" value="ECO:0007669"/>
    <property type="project" value="UniProtKB-EC"/>
</dbReference>
<evidence type="ECO:0000313" key="8">
    <source>
        <dbReference type="EMBL" id="RQD73401.1"/>
    </source>
</evidence>
<dbReference type="InterPro" id="IPR006124">
    <property type="entry name" value="Metalloenzyme"/>
</dbReference>
<dbReference type="PANTHER" id="PTHR31209:SF4">
    <property type="entry name" value="2,3-BISPHOSPHOGLYCERATE-INDEPENDENT PHOSPHOGLYCERATE MUTASE"/>
    <property type="match status" value="1"/>
</dbReference>
<sequence length="407" mass="44693">MTKYVVILGDGMPDYKVPQLDDRTPLEAARTPNMDFLAGKGIMGMVKTIPQGYPPGSDVANLSVMGYDPARYYTGRSPLEAVSMGVDLQEEEVAFRCNLVTLSEASSFTEKVMVDYSAGEISTGEAARLIEGIGKELGGGEFSFYPGISYRHLMVWKGGPDDIDLTPPHDISDQKIGPYLPSGDQGQKLRDLMKKSYEIFSRHPVNQSRREKGQPPANCIWLWGQGRKPRLKSFKDKYGLTGSVISAVDLIKGIGLCAGLEVVEVPGATGNIHTDFLGKAKAALEELEKGKDFIYLHVEAPDEAGHQGKVEDKIKAIEEIDEKVVGEILRGLENHKEYNLMVLSDHPTPLKIKTHVEDPVPFVIYRGKDSSPGKAAGFSEEEAEKTGIFLESGPRLMDYFLGKISCH</sequence>
<dbReference type="NCBIfam" id="TIGR02535">
    <property type="entry name" value="hyp_Hser_kinase"/>
    <property type="match status" value="1"/>
</dbReference>
<comment type="catalytic activity">
    <reaction evidence="1">
        <text>(2R)-2-phosphoglycerate = (2R)-3-phosphoglycerate</text>
        <dbReference type="Rhea" id="RHEA:15901"/>
        <dbReference type="ChEBI" id="CHEBI:58272"/>
        <dbReference type="ChEBI" id="CHEBI:58289"/>
        <dbReference type="EC" id="5.4.2.12"/>
    </reaction>
</comment>
<keyword evidence="5" id="KW-0324">Glycolysis</keyword>
<feature type="domain" description="Metalloenzyme" evidence="7">
    <location>
        <begin position="3"/>
        <end position="400"/>
    </location>
</feature>